<gene>
    <name evidence="1" type="ORF">HUK65_18430</name>
</gene>
<proteinExistence type="predicted"/>
<dbReference type="Gene3D" id="3.40.50.150">
    <property type="entry name" value="Vaccinia Virus protein VP39"/>
    <property type="match status" value="1"/>
</dbReference>
<sequence length="255" mass="29086">MDVYKQSPELKRPAQAKWLSDDYVKFIRFAEHLIDKNGEGVLGFITNHAYLDNPTFLDMRQHLMKTFDRIHVIDLHGNANKKEVSPDGSPDKNVFDIQQGVAIIIAVKKTPASKIKEPAKVFHADLWGSRASKYAALEVATTQSHDFFDVTPEKAPWPFTPTNWGLRGEYYKFPSVADWFAPNGSPAPGIVTTHDQFAISWTEIEARSKVERFLKTHSEEEARSIWKLCSQNQWNYNRAMTGLADGSWRDLVFVT</sequence>
<dbReference type="RefSeq" id="WP_179907752.1">
    <property type="nucleotide sequence ID" value="NZ_JACBXS010000127.1"/>
</dbReference>
<protein>
    <submittedName>
        <fullName evidence="1">Uncharacterized protein</fullName>
    </submittedName>
</protein>
<dbReference type="InterPro" id="IPR029063">
    <property type="entry name" value="SAM-dependent_MTases_sf"/>
</dbReference>
<evidence type="ECO:0000313" key="2">
    <source>
        <dbReference type="Proteomes" id="UP000529417"/>
    </source>
</evidence>
<accession>A0A7Z0L066</accession>
<dbReference type="EMBL" id="JACBXS010000127">
    <property type="protein sequence ID" value="NYS26930.1"/>
    <property type="molecule type" value="Genomic_DNA"/>
</dbReference>
<evidence type="ECO:0000313" key="1">
    <source>
        <dbReference type="EMBL" id="NYS26930.1"/>
    </source>
</evidence>
<dbReference type="Proteomes" id="UP000529417">
    <property type="component" value="Unassembled WGS sequence"/>
</dbReference>
<name>A0A7Z0L066_9RHOB</name>
<dbReference type="AlphaFoldDB" id="A0A7Z0L066"/>
<dbReference type="SUPFAM" id="SSF53335">
    <property type="entry name" value="S-adenosyl-L-methionine-dependent methyltransferases"/>
    <property type="match status" value="1"/>
</dbReference>
<keyword evidence="2" id="KW-1185">Reference proteome</keyword>
<comment type="caution">
    <text evidence="1">The sequence shown here is derived from an EMBL/GenBank/DDBJ whole genome shotgun (WGS) entry which is preliminary data.</text>
</comment>
<organism evidence="1 2">
    <name type="scientific">Rhabdonatronobacter sediminivivens</name>
    <dbReference type="NCBI Taxonomy" id="2743469"/>
    <lineage>
        <taxon>Bacteria</taxon>
        <taxon>Pseudomonadati</taxon>
        <taxon>Pseudomonadota</taxon>
        <taxon>Alphaproteobacteria</taxon>
        <taxon>Rhodobacterales</taxon>
        <taxon>Paracoccaceae</taxon>
        <taxon>Rhabdonatronobacter</taxon>
    </lineage>
</organism>
<reference evidence="1 2" key="1">
    <citation type="journal article" date="2000" name="Arch. Microbiol.">
        <title>Rhodobaca bogoriensis gen. nov. and sp. nov., an alkaliphilic purple nonsulfur bacterium from African Rift Valley soda lakes.</title>
        <authorList>
            <person name="Milford A.D."/>
            <person name="Achenbach L.A."/>
            <person name="Jung D.O."/>
            <person name="Madigan M.T."/>
        </authorList>
    </citation>
    <scope>NUCLEOTIDE SEQUENCE [LARGE SCALE GENOMIC DNA]</scope>
    <source>
        <strain evidence="1 2">2376</strain>
    </source>
</reference>